<comment type="caution">
    <text evidence="11">The sequence shown here is derived from an EMBL/GenBank/DDBJ whole genome shotgun (WGS) entry which is preliminary data.</text>
</comment>
<dbReference type="GO" id="GO:0003964">
    <property type="term" value="F:RNA-directed DNA polymerase activity"/>
    <property type="evidence" value="ECO:0007669"/>
    <property type="project" value="UniProtKB-KW"/>
</dbReference>
<keyword evidence="3" id="KW-0540">Nuclease</keyword>
<keyword evidence="5" id="KW-0255">Endonuclease</keyword>
<gene>
    <name evidence="11" type="primary">Pol_7</name>
    <name evidence="11" type="ORF">RHICYA_R16410</name>
</gene>
<dbReference type="Proteomes" id="UP000565785">
    <property type="component" value="Unassembled WGS sequence"/>
</dbReference>
<keyword evidence="8" id="KW-0862">Zinc</keyword>
<keyword evidence="7" id="KW-0695">RNA-directed DNA polymerase</keyword>
<sequence length="185" mass="19903">VSLKIRVLDTPLEGPAIFTDASSATSQGAVVWQGPDNKWESRLLVDRTVSVQMLEAKAVVVALGLWPETPCNVFTDSAYVARLLLRMDKEGPPSMTVASLLEEALVARSAPVTILHVHSHSEVPGFFPTGNTVADKVAGMQVYTLQAACDLHSTLHIGARALARVCWIPLLSAREVIHACPHCNS</sequence>
<dbReference type="InterPro" id="IPR012337">
    <property type="entry name" value="RNaseH-like_sf"/>
</dbReference>
<organism evidence="11 12">
    <name type="scientific">Rhinopomastus cyanomelas</name>
    <name type="common">Common scimitarbill</name>
    <dbReference type="NCBI Taxonomy" id="113115"/>
    <lineage>
        <taxon>Eukaryota</taxon>
        <taxon>Metazoa</taxon>
        <taxon>Chordata</taxon>
        <taxon>Craniata</taxon>
        <taxon>Vertebrata</taxon>
        <taxon>Euteleostomi</taxon>
        <taxon>Archelosauria</taxon>
        <taxon>Archosauria</taxon>
        <taxon>Dinosauria</taxon>
        <taxon>Saurischia</taxon>
        <taxon>Theropoda</taxon>
        <taxon>Coelurosauria</taxon>
        <taxon>Aves</taxon>
        <taxon>Neognathae</taxon>
        <taxon>Neoaves</taxon>
        <taxon>Telluraves</taxon>
        <taxon>Coraciimorphae</taxon>
        <taxon>Bucerotiformes</taxon>
        <taxon>Rhinopomastidae</taxon>
        <taxon>Rhinopomastus</taxon>
    </lineage>
</organism>
<keyword evidence="12" id="KW-1185">Reference proteome</keyword>
<dbReference type="PANTHER" id="PTHR41694">
    <property type="entry name" value="ENDOGENOUS RETROVIRUS GROUP K MEMBER POL PROTEIN"/>
    <property type="match status" value="1"/>
</dbReference>
<dbReference type="AlphaFoldDB" id="A0A7L1NZG2"/>
<feature type="non-terminal residue" evidence="11">
    <location>
        <position position="1"/>
    </location>
</feature>
<keyword evidence="1" id="KW-0808">Transferase</keyword>
<proteinExistence type="predicted"/>
<name>A0A7L1NZG2_RHICY</name>
<keyword evidence="6" id="KW-0378">Hydrolase</keyword>
<accession>A0A7L1NZG2</accession>
<dbReference type="GO" id="GO:0004523">
    <property type="term" value="F:RNA-DNA hybrid ribonuclease activity"/>
    <property type="evidence" value="ECO:0007669"/>
    <property type="project" value="InterPro"/>
</dbReference>
<reference evidence="11 12" key="1">
    <citation type="submission" date="2019-09" db="EMBL/GenBank/DDBJ databases">
        <title>Bird 10,000 Genomes (B10K) Project - Family phase.</title>
        <authorList>
            <person name="Zhang G."/>
        </authorList>
    </citation>
    <scope>NUCLEOTIDE SEQUENCE [LARGE SCALE GENOMIC DNA]</scope>
    <source>
        <strain evidence="11">B10K-DU-002-35</strain>
        <tissue evidence="11">Muscle</tissue>
    </source>
</reference>
<dbReference type="Pfam" id="PF00075">
    <property type="entry name" value="RNase_H"/>
    <property type="match status" value="1"/>
</dbReference>
<evidence type="ECO:0000256" key="7">
    <source>
        <dbReference type="ARBA" id="ARBA00022918"/>
    </source>
</evidence>
<dbReference type="Gene3D" id="1.10.10.200">
    <property type="match status" value="1"/>
</dbReference>
<dbReference type="GO" id="GO:0008270">
    <property type="term" value="F:zinc ion binding"/>
    <property type="evidence" value="ECO:0007669"/>
    <property type="project" value="UniProtKB-KW"/>
</dbReference>
<dbReference type="EMBL" id="VXBP01010175">
    <property type="protein sequence ID" value="NXO04527.1"/>
    <property type="molecule type" value="Genomic_DNA"/>
</dbReference>
<dbReference type="PROSITE" id="PS50879">
    <property type="entry name" value="RNASE_H_1"/>
    <property type="match status" value="1"/>
</dbReference>
<keyword evidence="4" id="KW-0479">Metal-binding</keyword>
<protein>
    <submittedName>
        <fullName evidence="11">POL1 protein</fullName>
    </submittedName>
</protein>
<evidence type="ECO:0000256" key="6">
    <source>
        <dbReference type="ARBA" id="ARBA00022801"/>
    </source>
</evidence>
<keyword evidence="2" id="KW-0548">Nucleotidyltransferase</keyword>
<dbReference type="Gene3D" id="3.30.420.10">
    <property type="entry name" value="Ribonuclease H-like superfamily/Ribonuclease H"/>
    <property type="match status" value="1"/>
</dbReference>
<dbReference type="InterPro" id="IPR036397">
    <property type="entry name" value="RNaseH_sf"/>
</dbReference>
<dbReference type="InterPro" id="IPR002156">
    <property type="entry name" value="RNaseH_domain"/>
</dbReference>
<dbReference type="OrthoDB" id="9395371at2759"/>
<dbReference type="SUPFAM" id="SSF53098">
    <property type="entry name" value="Ribonuclease H-like"/>
    <property type="match status" value="1"/>
</dbReference>
<feature type="domain" description="RNase H type-1" evidence="10">
    <location>
        <begin position="11"/>
        <end position="143"/>
    </location>
</feature>
<evidence type="ECO:0000256" key="4">
    <source>
        <dbReference type="ARBA" id="ARBA00022723"/>
    </source>
</evidence>
<feature type="non-terminal residue" evidence="11">
    <location>
        <position position="185"/>
    </location>
</feature>
<evidence type="ECO:0000259" key="9">
    <source>
        <dbReference type="PROSITE" id="PS50876"/>
    </source>
</evidence>
<evidence type="ECO:0000256" key="5">
    <source>
        <dbReference type="ARBA" id="ARBA00022759"/>
    </source>
</evidence>
<evidence type="ECO:0000313" key="12">
    <source>
        <dbReference type="Proteomes" id="UP000565785"/>
    </source>
</evidence>
<dbReference type="GO" id="GO:0035613">
    <property type="term" value="F:RNA stem-loop binding"/>
    <property type="evidence" value="ECO:0007669"/>
    <property type="project" value="TreeGrafter"/>
</dbReference>
<evidence type="ECO:0000259" key="10">
    <source>
        <dbReference type="PROSITE" id="PS50879"/>
    </source>
</evidence>
<dbReference type="SUPFAM" id="SSF46919">
    <property type="entry name" value="N-terminal Zn binding domain of HIV integrase"/>
    <property type="match status" value="1"/>
</dbReference>
<keyword evidence="8" id="KW-0863">Zinc-finger</keyword>
<feature type="domain" description="Integrase-type" evidence="9">
    <location>
        <begin position="143"/>
        <end position="184"/>
    </location>
</feature>
<evidence type="ECO:0000256" key="1">
    <source>
        <dbReference type="ARBA" id="ARBA00022679"/>
    </source>
</evidence>
<evidence type="ECO:0000256" key="2">
    <source>
        <dbReference type="ARBA" id="ARBA00022695"/>
    </source>
</evidence>
<evidence type="ECO:0000256" key="8">
    <source>
        <dbReference type="PROSITE-ProRule" id="PRU00450"/>
    </source>
</evidence>
<dbReference type="PROSITE" id="PS50876">
    <property type="entry name" value="ZF_INTEGRASE"/>
    <property type="match status" value="1"/>
</dbReference>
<evidence type="ECO:0000313" key="11">
    <source>
        <dbReference type="EMBL" id="NXO04527.1"/>
    </source>
</evidence>
<dbReference type="PANTHER" id="PTHR41694:SF3">
    <property type="entry name" value="RNA-DIRECTED DNA POLYMERASE-RELATED"/>
    <property type="match status" value="1"/>
</dbReference>
<dbReference type="InterPro" id="IPR003308">
    <property type="entry name" value="Integrase_Zn-bd_dom_N"/>
</dbReference>
<evidence type="ECO:0000256" key="3">
    <source>
        <dbReference type="ARBA" id="ARBA00022722"/>
    </source>
</evidence>
<dbReference type="InterPro" id="IPR017856">
    <property type="entry name" value="Integrase-like_N"/>
</dbReference>
<dbReference type="Pfam" id="PF02022">
    <property type="entry name" value="Integrase_Zn"/>
    <property type="match status" value="1"/>
</dbReference>